<gene>
    <name evidence="1" type="ORF">BGZ70_002733</name>
</gene>
<evidence type="ECO:0008006" key="3">
    <source>
        <dbReference type="Google" id="ProtNLM"/>
    </source>
</evidence>
<dbReference type="Proteomes" id="UP000738359">
    <property type="component" value="Unassembled WGS sequence"/>
</dbReference>
<comment type="caution">
    <text evidence="1">The sequence shown here is derived from an EMBL/GenBank/DDBJ whole genome shotgun (WGS) entry which is preliminary data.</text>
</comment>
<reference evidence="1" key="1">
    <citation type="journal article" date="2020" name="Fungal Divers.">
        <title>Resolving the Mortierellaceae phylogeny through synthesis of multi-gene phylogenetics and phylogenomics.</title>
        <authorList>
            <person name="Vandepol N."/>
            <person name="Liber J."/>
            <person name="Desiro A."/>
            <person name="Na H."/>
            <person name="Kennedy M."/>
            <person name="Barry K."/>
            <person name="Grigoriev I.V."/>
            <person name="Miller A.N."/>
            <person name="O'Donnell K."/>
            <person name="Stajich J.E."/>
            <person name="Bonito G."/>
        </authorList>
    </citation>
    <scope>NUCLEOTIDE SEQUENCE</scope>
    <source>
        <strain evidence="1">CK1249</strain>
    </source>
</reference>
<dbReference type="SUPFAM" id="SSF52047">
    <property type="entry name" value="RNI-like"/>
    <property type="match status" value="1"/>
</dbReference>
<accession>A0A9P6ITJ3</accession>
<proteinExistence type="predicted"/>
<sequence>MHVHPLEISEIVRRIQQYMRLGDLPNCIRVCRQWHNAFIPFLWRNVPPIRLSTDDGEYSPQNCLSKLSAAALQKHAHLVHSLLWSTETDAALTELDAHHGIVFSNLESFSVNGYNLEWDFFPAFLKRHPTISSLHIFAFRGGVQYRLFQTILNHPTPWKSLNIGSCLIDRDSMQLFWRVCTLPERLEITGVNLTPIIHGDERLLGLAELVDREFFASLDFSRVKALYMFEFELPSVDHIEIIAKCTQVERLSWGPWSQWNNPRPDDFSTRVANLGSRGCLRHLKALVFLPSFLAISDPELALILDSINLNCGDDSHQHDGGAHFEQINIWPLLLGPSSFVALQRHFPTITSLELLHSQGLTSAMNQQILCGCPNLTKYEASTLSSGDLITGEYARPWACNKTLRRLMIRIVVEAASVQQQIQHNQAVLKQLGAMEALDSLYLSERQTTTPNPPEIKELSLSLEYGLDLLRPLGNRLRTALFQRGAHSVGAEEVQWAEEHWVH</sequence>
<feature type="non-terminal residue" evidence="1">
    <location>
        <position position="502"/>
    </location>
</feature>
<dbReference type="AlphaFoldDB" id="A0A9P6ITJ3"/>
<name>A0A9P6ITJ3_MORAP</name>
<dbReference type="Gene3D" id="3.80.10.10">
    <property type="entry name" value="Ribonuclease Inhibitor"/>
    <property type="match status" value="1"/>
</dbReference>
<dbReference type="SUPFAM" id="SSF81383">
    <property type="entry name" value="F-box domain"/>
    <property type="match status" value="1"/>
</dbReference>
<evidence type="ECO:0000313" key="2">
    <source>
        <dbReference type="Proteomes" id="UP000738359"/>
    </source>
</evidence>
<protein>
    <recommendedName>
        <fullName evidence="3">F-box domain-containing protein</fullName>
    </recommendedName>
</protein>
<dbReference type="InterPro" id="IPR032675">
    <property type="entry name" value="LRR_dom_sf"/>
</dbReference>
<evidence type="ECO:0000313" key="1">
    <source>
        <dbReference type="EMBL" id="KAF9947328.1"/>
    </source>
</evidence>
<organism evidence="1 2">
    <name type="scientific">Mortierella alpina</name>
    <name type="common">Oleaginous fungus</name>
    <name type="synonym">Mortierella renispora</name>
    <dbReference type="NCBI Taxonomy" id="64518"/>
    <lineage>
        <taxon>Eukaryota</taxon>
        <taxon>Fungi</taxon>
        <taxon>Fungi incertae sedis</taxon>
        <taxon>Mucoromycota</taxon>
        <taxon>Mortierellomycotina</taxon>
        <taxon>Mortierellomycetes</taxon>
        <taxon>Mortierellales</taxon>
        <taxon>Mortierellaceae</taxon>
        <taxon>Mortierella</taxon>
    </lineage>
</organism>
<keyword evidence="2" id="KW-1185">Reference proteome</keyword>
<dbReference type="EMBL" id="JAAAHY010001686">
    <property type="protein sequence ID" value="KAF9947328.1"/>
    <property type="molecule type" value="Genomic_DNA"/>
</dbReference>
<dbReference type="InterPro" id="IPR036047">
    <property type="entry name" value="F-box-like_dom_sf"/>
</dbReference>
<dbReference type="OrthoDB" id="2414608at2759"/>